<accession>A0A640VY88</accession>
<gene>
    <name evidence="2" type="ORF">So717_40930</name>
</gene>
<feature type="signal peptide" evidence="1">
    <location>
        <begin position="1"/>
        <end position="21"/>
    </location>
</feature>
<dbReference type="EMBL" id="BLIV01000011">
    <property type="protein sequence ID" value="GFE52340.1"/>
    <property type="molecule type" value="Genomic_DNA"/>
</dbReference>
<proteinExistence type="predicted"/>
<feature type="chain" id="PRO_5025005352" description="Adenylosuccinate lyase" evidence="1">
    <location>
        <begin position="22"/>
        <end position="53"/>
    </location>
</feature>
<evidence type="ECO:0000313" key="3">
    <source>
        <dbReference type="Proteomes" id="UP000436522"/>
    </source>
</evidence>
<protein>
    <recommendedName>
        <fullName evidence="4">Adenylosuccinate lyase</fullName>
    </recommendedName>
</protein>
<keyword evidence="1" id="KW-0732">Signal</keyword>
<dbReference type="Proteomes" id="UP000436522">
    <property type="component" value="Unassembled WGS sequence"/>
</dbReference>
<reference evidence="2 3" key="1">
    <citation type="submission" date="2019-12" db="EMBL/GenBank/DDBJ databases">
        <title>Roseobacter cerasinus sp. nov., isolated from seawater around aquaculture.</title>
        <authorList>
            <person name="Muramatsu S."/>
            <person name="Takabe Y."/>
            <person name="Mori K."/>
            <person name="Takaichi S."/>
            <person name="Hanada S."/>
        </authorList>
    </citation>
    <scope>NUCLEOTIDE SEQUENCE [LARGE SCALE GENOMIC DNA]</scope>
    <source>
        <strain evidence="2 3">AI77</strain>
    </source>
</reference>
<keyword evidence="3" id="KW-1185">Reference proteome</keyword>
<name>A0A640VY88_9RHOB</name>
<dbReference type="RefSeq" id="WP_159980869.1">
    <property type="nucleotide sequence ID" value="NZ_BLIV01000011.1"/>
</dbReference>
<dbReference type="AlphaFoldDB" id="A0A640VY88"/>
<dbReference type="OrthoDB" id="7869460at2"/>
<evidence type="ECO:0008006" key="4">
    <source>
        <dbReference type="Google" id="ProtNLM"/>
    </source>
</evidence>
<comment type="caution">
    <text evidence="2">The sequence shown here is derived from an EMBL/GenBank/DDBJ whole genome shotgun (WGS) entry which is preliminary data.</text>
</comment>
<organism evidence="2 3">
    <name type="scientific">Roseobacter cerasinus</name>
    <dbReference type="NCBI Taxonomy" id="2602289"/>
    <lineage>
        <taxon>Bacteria</taxon>
        <taxon>Pseudomonadati</taxon>
        <taxon>Pseudomonadota</taxon>
        <taxon>Alphaproteobacteria</taxon>
        <taxon>Rhodobacterales</taxon>
        <taxon>Roseobacteraceae</taxon>
        <taxon>Roseobacter</taxon>
    </lineage>
</organism>
<evidence type="ECO:0000313" key="2">
    <source>
        <dbReference type="EMBL" id="GFE52340.1"/>
    </source>
</evidence>
<sequence>MTIKTLAAAVALTFVPALAFAAGCNYGKQEVTMSCAAGTVYDSTTNSCIATTT</sequence>
<dbReference type="PROSITE" id="PS51257">
    <property type="entry name" value="PROKAR_LIPOPROTEIN"/>
    <property type="match status" value="1"/>
</dbReference>
<evidence type="ECO:0000256" key="1">
    <source>
        <dbReference type="SAM" id="SignalP"/>
    </source>
</evidence>